<reference evidence="9 10" key="1">
    <citation type="submission" date="2016-10" db="EMBL/GenBank/DDBJ databases">
        <title>Genome sequence of the basidiomycete white-rot fungus Trametes pubescens.</title>
        <authorList>
            <person name="Makela M.R."/>
            <person name="Granchi Z."/>
            <person name="Peng M."/>
            <person name="De Vries R.P."/>
            <person name="Grigoriev I."/>
            <person name="Riley R."/>
            <person name="Hilden K."/>
        </authorList>
    </citation>
    <scope>NUCLEOTIDE SEQUENCE [LARGE SCALE GENOMIC DNA]</scope>
    <source>
        <strain evidence="9 10">FBCC735</strain>
    </source>
</reference>
<evidence type="ECO:0000259" key="7">
    <source>
        <dbReference type="PROSITE" id="PS51192"/>
    </source>
</evidence>
<comment type="function">
    <text evidence="5">RNA helicase.</text>
</comment>
<evidence type="ECO:0000259" key="8">
    <source>
        <dbReference type="PROSITE" id="PS51194"/>
    </source>
</evidence>
<dbReference type="Pfam" id="PF00271">
    <property type="entry name" value="Helicase_C"/>
    <property type="match status" value="1"/>
</dbReference>
<dbReference type="GO" id="GO:0003724">
    <property type="term" value="F:RNA helicase activity"/>
    <property type="evidence" value="ECO:0007669"/>
    <property type="project" value="UniProtKB-EC"/>
</dbReference>
<dbReference type="EMBL" id="MNAD01001612">
    <property type="protein sequence ID" value="OJT03481.1"/>
    <property type="molecule type" value="Genomic_DNA"/>
</dbReference>
<dbReference type="GO" id="GO:0005524">
    <property type="term" value="F:ATP binding"/>
    <property type="evidence" value="ECO:0007669"/>
    <property type="project" value="UniProtKB-UniRule"/>
</dbReference>
<keyword evidence="2 5" id="KW-0378">Hydrolase</keyword>
<keyword evidence="1 5" id="KW-0547">Nucleotide-binding</keyword>
<sequence length="772" mass="86732">MVRWPSTVSSLAFMTRDALLTRHACPALRAGRFTLVRSQHTEPTSFKEAEPVITREENVDAEASEPLVEEVQEVKPAKPAMPHDDQPKFETLQGVASPLILQALVKSPFRLTHMSPVQAAVLPLLPKLLEDHDAEGATGPRDLLVKARTGTGKTLAFLIPAVEARLKRLRERSEWAAEELQTHSQPKLDRVVEQYARENVGAIIISPTRELATQIANEALKLTRHLDRFQVRLLVGGLPKRAQLREWNTRRRDIVVATPGRLRDCIENEPRFADEIKTAEQFILDEADTLLDMGFREDLQAITEVLKPSPERQTFMFSATVSKPIQQIARKTLAENHKFINCVPDNALPTHLSIPQYYTGLPSAEDQIPHILNLIAHDQLSNPGKSKVLVFLPTTALTQLYSSLLQESGNRILPVGGKTRWGDLHSRMTMSARMRVSDWYRKDKSGASVLVTSDVSARGVDYPGVTRVIQVGIPSSGDVYVHRVGRTGRGSNMSGRADLVLMPWELGFLTWQLKDIPLKELTTNQLKEQVLELARKVDATIPEGSAHHRQALPTLENMEESLEAMQGRASEEDVRTAMVSVLAYYTAQHQELRVQMGVVSRGAHQWAAALLGKEVELRLPREFTVGNRNSRGSRDSRGGSGYRSERREGHSSGGFRSRERDGGERSTGRRSYDGGDREERSFRPRREDGEERSFRPRREDGERSFPRRNREDGDASESRPYRPRRTDSDSFAGNSFGGERREWTPRKEGSGNRWEGRGSSKRRPEGGEGGDF</sequence>
<dbReference type="OrthoDB" id="193716at2759"/>
<dbReference type="InterPro" id="IPR011545">
    <property type="entry name" value="DEAD/DEAH_box_helicase_dom"/>
</dbReference>
<dbReference type="InterPro" id="IPR001650">
    <property type="entry name" value="Helicase_C-like"/>
</dbReference>
<evidence type="ECO:0000256" key="5">
    <source>
        <dbReference type="RuleBase" id="RU365068"/>
    </source>
</evidence>
<evidence type="ECO:0000256" key="1">
    <source>
        <dbReference type="ARBA" id="ARBA00022741"/>
    </source>
</evidence>
<feature type="domain" description="Helicase C-terminal" evidence="8">
    <location>
        <begin position="367"/>
        <end position="538"/>
    </location>
</feature>
<evidence type="ECO:0000256" key="6">
    <source>
        <dbReference type="SAM" id="MobiDB-lite"/>
    </source>
</evidence>
<keyword evidence="5 9" id="KW-0347">Helicase</keyword>
<feature type="region of interest" description="Disordered" evidence="6">
    <location>
        <begin position="625"/>
        <end position="772"/>
    </location>
</feature>
<dbReference type="GO" id="GO:0016787">
    <property type="term" value="F:hydrolase activity"/>
    <property type="evidence" value="ECO:0007669"/>
    <property type="project" value="UniProtKB-KW"/>
</dbReference>
<dbReference type="CDD" id="cd18787">
    <property type="entry name" value="SF2_C_DEAD"/>
    <property type="match status" value="1"/>
</dbReference>
<organism evidence="9 10">
    <name type="scientific">Trametes pubescens</name>
    <name type="common">White-rot fungus</name>
    <dbReference type="NCBI Taxonomy" id="154538"/>
    <lineage>
        <taxon>Eukaryota</taxon>
        <taxon>Fungi</taxon>
        <taxon>Dikarya</taxon>
        <taxon>Basidiomycota</taxon>
        <taxon>Agaricomycotina</taxon>
        <taxon>Agaricomycetes</taxon>
        <taxon>Polyporales</taxon>
        <taxon>Polyporaceae</taxon>
        <taxon>Trametes</taxon>
    </lineage>
</organism>
<feature type="compositionally biased region" description="Basic and acidic residues" evidence="6">
    <location>
        <begin position="738"/>
        <end position="766"/>
    </location>
</feature>
<gene>
    <name evidence="9" type="ORF">TRAPUB_5900</name>
</gene>
<evidence type="ECO:0000313" key="10">
    <source>
        <dbReference type="Proteomes" id="UP000184267"/>
    </source>
</evidence>
<evidence type="ECO:0000256" key="3">
    <source>
        <dbReference type="ARBA" id="ARBA00022840"/>
    </source>
</evidence>
<protein>
    <recommendedName>
        <fullName evidence="5">ATP-dependent RNA helicase</fullName>
        <ecNumber evidence="5">3.6.4.13</ecNumber>
    </recommendedName>
</protein>
<dbReference type="AlphaFoldDB" id="A0A1M2V7A1"/>
<accession>A0A1M2V7A1</accession>
<dbReference type="Proteomes" id="UP000184267">
    <property type="component" value="Unassembled WGS sequence"/>
</dbReference>
<proteinExistence type="inferred from homology"/>
<dbReference type="InterPro" id="IPR014001">
    <property type="entry name" value="Helicase_ATP-bd"/>
</dbReference>
<dbReference type="PROSITE" id="PS51192">
    <property type="entry name" value="HELICASE_ATP_BIND_1"/>
    <property type="match status" value="1"/>
</dbReference>
<evidence type="ECO:0000256" key="2">
    <source>
        <dbReference type="ARBA" id="ARBA00022801"/>
    </source>
</evidence>
<evidence type="ECO:0000313" key="9">
    <source>
        <dbReference type="EMBL" id="OJT03481.1"/>
    </source>
</evidence>
<keyword evidence="4 5" id="KW-0694">RNA-binding</keyword>
<dbReference type="PANTHER" id="PTHR24031">
    <property type="entry name" value="RNA HELICASE"/>
    <property type="match status" value="1"/>
</dbReference>
<evidence type="ECO:0000256" key="4">
    <source>
        <dbReference type="ARBA" id="ARBA00022884"/>
    </source>
</evidence>
<name>A0A1M2V7A1_TRAPU</name>
<comment type="domain">
    <text evidence="5">The Q motif is unique to and characteristic of the DEAD box family of RNA helicases and controls ATP binding and hydrolysis.</text>
</comment>
<keyword evidence="10" id="KW-1185">Reference proteome</keyword>
<comment type="similarity">
    <text evidence="5">Belongs to the DEAD box helicase family.</text>
</comment>
<dbReference type="PROSITE" id="PS51194">
    <property type="entry name" value="HELICASE_CTER"/>
    <property type="match status" value="1"/>
</dbReference>
<comment type="caution">
    <text evidence="9">The sequence shown here is derived from an EMBL/GenBank/DDBJ whole genome shotgun (WGS) entry which is preliminary data.</text>
</comment>
<dbReference type="Pfam" id="PF00270">
    <property type="entry name" value="DEAD"/>
    <property type="match status" value="1"/>
</dbReference>
<keyword evidence="3 5" id="KW-0067">ATP-binding</keyword>
<dbReference type="STRING" id="154538.A0A1M2V7A1"/>
<comment type="catalytic activity">
    <reaction evidence="5">
        <text>ATP + H2O = ADP + phosphate + H(+)</text>
        <dbReference type="Rhea" id="RHEA:13065"/>
        <dbReference type="ChEBI" id="CHEBI:15377"/>
        <dbReference type="ChEBI" id="CHEBI:15378"/>
        <dbReference type="ChEBI" id="CHEBI:30616"/>
        <dbReference type="ChEBI" id="CHEBI:43474"/>
        <dbReference type="ChEBI" id="CHEBI:456216"/>
        <dbReference type="EC" id="3.6.4.13"/>
    </reaction>
</comment>
<feature type="compositionally biased region" description="Basic and acidic residues" evidence="6">
    <location>
        <begin position="632"/>
        <end position="728"/>
    </location>
</feature>
<dbReference type="SMART" id="SM00490">
    <property type="entry name" value="HELICc"/>
    <property type="match status" value="1"/>
</dbReference>
<dbReference type="OMA" id="REAMTAC"/>
<dbReference type="SMART" id="SM00487">
    <property type="entry name" value="DEXDc"/>
    <property type="match status" value="1"/>
</dbReference>
<feature type="domain" description="Helicase ATP-binding" evidence="7">
    <location>
        <begin position="134"/>
        <end position="339"/>
    </location>
</feature>
<dbReference type="GO" id="GO:0003723">
    <property type="term" value="F:RNA binding"/>
    <property type="evidence" value="ECO:0007669"/>
    <property type="project" value="UniProtKB-UniRule"/>
</dbReference>
<dbReference type="EC" id="3.6.4.13" evidence="5"/>
<dbReference type="Gene3D" id="3.40.50.300">
    <property type="entry name" value="P-loop containing nucleotide triphosphate hydrolases"/>
    <property type="match status" value="2"/>
</dbReference>
<dbReference type="SUPFAM" id="SSF52540">
    <property type="entry name" value="P-loop containing nucleoside triphosphate hydrolases"/>
    <property type="match status" value="1"/>
</dbReference>
<dbReference type="InterPro" id="IPR027417">
    <property type="entry name" value="P-loop_NTPase"/>
</dbReference>